<organism evidence="1 2">
    <name type="scientific">Scophthalmus maximus</name>
    <name type="common">Turbot</name>
    <name type="synonym">Psetta maxima</name>
    <dbReference type="NCBI Taxonomy" id="52904"/>
    <lineage>
        <taxon>Eukaryota</taxon>
        <taxon>Metazoa</taxon>
        <taxon>Chordata</taxon>
        <taxon>Craniata</taxon>
        <taxon>Vertebrata</taxon>
        <taxon>Euteleostomi</taxon>
        <taxon>Actinopterygii</taxon>
        <taxon>Neopterygii</taxon>
        <taxon>Teleostei</taxon>
        <taxon>Neoteleostei</taxon>
        <taxon>Acanthomorphata</taxon>
        <taxon>Carangaria</taxon>
        <taxon>Pleuronectiformes</taxon>
        <taxon>Pleuronectoidei</taxon>
        <taxon>Scophthalmidae</taxon>
        <taxon>Scophthalmus</taxon>
    </lineage>
</organism>
<accession>A0A2U9AZ84</accession>
<protein>
    <submittedName>
        <fullName evidence="1">Uncharacterized protein</fullName>
    </submittedName>
</protein>
<dbReference type="AlphaFoldDB" id="A0A2U9AZ84"/>
<dbReference type="Proteomes" id="UP000246464">
    <property type="component" value="Chromosome 1"/>
</dbReference>
<reference evidence="1 2" key="1">
    <citation type="submission" date="2017-12" db="EMBL/GenBank/DDBJ databases">
        <title>Integrating genomic resources of turbot (Scophthalmus maximus) in depth evaluation of genetic and physical mapping variation across individuals.</title>
        <authorList>
            <person name="Martinez P."/>
        </authorList>
    </citation>
    <scope>NUCLEOTIDE SEQUENCE [LARGE SCALE GENOMIC DNA]</scope>
</reference>
<sequence length="155" mass="17640">MDSAVRHHKVSPVSCSVVCERYNAALCQLNLWVMSEIETGTNEVNMFCRVSCQELYDKPDTSRTGVGSWGWSCFCEQFRYGVLVRFMDANQRALAFEEDWTTSLFHSGRELWLSVLGSRCAMPLLGLMRGTARAVVTPVVVAQLCWHPRRRSVEQ</sequence>
<dbReference type="EMBL" id="CP026243">
    <property type="protein sequence ID" value="AWO96999.1"/>
    <property type="molecule type" value="Genomic_DNA"/>
</dbReference>
<proteinExistence type="predicted"/>
<evidence type="ECO:0000313" key="2">
    <source>
        <dbReference type="Proteomes" id="UP000246464"/>
    </source>
</evidence>
<keyword evidence="2" id="KW-1185">Reference proteome</keyword>
<name>A0A2U9AZ84_SCOMX</name>
<gene>
    <name evidence="1" type="ORF">SMAX5B_011869</name>
</gene>
<evidence type="ECO:0000313" key="1">
    <source>
        <dbReference type="EMBL" id="AWO96999.1"/>
    </source>
</evidence>